<dbReference type="Pfam" id="PF03551">
    <property type="entry name" value="PadR"/>
    <property type="match status" value="1"/>
</dbReference>
<dbReference type="RefSeq" id="WP_247630392.1">
    <property type="nucleotide sequence ID" value="NZ_JAHWXN010000001.1"/>
</dbReference>
<dbReference type="InterPro" id="IPR036388">
    <property type="entry name" value="WH-like_DNA-bd_sf"/>
</dbReference>
<dbReference type="PANTHER" id="PTHR33169:SF14">
    <property type="entry name" value="TRANSCRIPTIONAL REGULATOR RV3488"/>
    <property type="match status" value="1"/>
</dbReference>
<dbReference type="InterPro" id="IPR036390">
    <property type="entry name" value="WH_DNA-bd_sf"/>
</dbReference>
<name>A0ABT0FG73_9MICO</name>
<sequence length="116" mass="13040">MSRIQARQDAQVVRAALPLLILTMVEARESYGYELVERLSDEGLEVTTGLIYPVLTRLERDGLVTTRMAPSPDGPPRKYFAISSAGRDARDYASGQWRVVSDVIDNIRFMEGLNHE</sequence>
<evidence type="ECO:0000259" key="1">
    <source>
        <dbReference type="Pfam" id="PF03551"/>
    </source>
</evidence>
<reference evidence="2 3" key="1">
    <citation type="submission" date="2021-06" db="EMBL/GenBank/DDBJ databases">
        <title>Genome-based taxonomic framework of Microbacterium strains isolated from marine environment, the description of four new species and reclassification of four preexisting species.</title>
        <authorList>
            <person name="Lee S.D."/>
            <person name="Kim S.-M."/>
            <person name="Byeon Y.-S."/>
            <person name="Yang H.L."/>
            <person name="Kim I.S."/>
        </authorList>
    </citation>
    <scope>NUCLEOTIDE SEQUENCE [LARGE SCALE GENOMIC DNA]</scope>
    <source>
        <strain evidence="2 3">SSW1-49</strain>
    </source>
</reference>
<dbReference type="SUPFAM" id="SSF46785">
    <property type="entry name" value="Winged helix' DNA-binding domain"/>
    <property type="match status" value="1"/>
</dbReference>
<organism evidence="2 3">
    <name type="scientific">Microbacterium croceum</name>
    <dbReference type="NCBI Taxonomy" id="2851645"/>
    <lineage>
        <taxon>Bacteria</taxon>
        <taxon>Bacillati</taxon>
        <taxon>Actinomycetota</taxon>
        <taxon>Actinomycetes</taxon>
        <taxon>Micrococcales</taxon>
        <taxon>Microbacteriaceae</taxon>
        <taxon>Microbacterium</taxon>
    </lineage>
</organism>
<feature type="domain" description="Transcription regulator PadR N-terminal" evidence="1">
    <location>
        <begin position="21"/>
        <end position="89"/>
    </location>
</feature>
<dbReference type="Proteomes" id="UP001300096">
    <property type="component" value="Unassembled WGS sequence"/>
</dbReference>
<accession>A0ABT0FG73</accession>
<dbReference type="Gene3D" id="1.10.10.10">
    <property type="entry name" value="Winged helix-like DNA-binding domain superfamily/Winged helix DNA-binding domain"/>
    <property type="match status" value="1"/>
</dbReference>
<evidence type="ECO:0000313" key="3">
    <source>
        <dbReference type="Proteomes" id="UP001300096"/>
    </source>
</evidence>
<protein>
    <submittedName>
        <fullName evidence="2">PadR family transcriptional regulator</fullName>
    </submittedName>
</protein>
<proteinExistence type="predicted"/>
<evidence type="ECO:0000313" key="2">
    <source>
        <dbReference type="EMBL" id="MCK2037072.1"/>
    </source>
</evidence>
<dbReference type="PANTHER" id="PTHR33169">
    <property type="entry name" value="PADR-FAMILY TRANSCRIPTIONAL REGULATOR"/>
    <property type="match status" value="1"/>
</dbReference>
<comment type="caution">
    <text evidence="2">The sequence shown here is derived from an EMBL/GenBank/DDBJ whole genome shotgun (WGS) entry which is preliminary data.</text>
</comment>
<gene>
    <name evidence="2" type="ORF">KZC51_13120</name>
</gene>
<dbReference type="InterPro" id="IPR052509">
    <property type="entry name" value="Metal_resp_DNA-bind_regulator"/>
</dbReference>
<dbReference type="InterPro" id="IPR005149">
    <property type="entry name" value="Tscrpt_reg_PadR_N"/>
</dbReference>
<keyword evidence="3" id="KW-1185">Reference proteome</keyword>
<dbReference type="EMBL" id="JAHWXN010000001">
    <property type="protein sequence ID" value="MCK2037072.1"/>
    <property type="molecule type" value="Genomic_DNA"/>
</dbReference>